<reference evidence="4 5" key="1">
    <citation type="journal article" date="2022" name="Nat. Ecol. Evol.">
        <title>A masculinizing supergene underlies an exaggerated male reproductive morph in a spider.</title>
        <authorList>
            <person name="Hendrickx F."/>
            <person name="De Corte Z."/>
            <person name="Sonet G."/>
            <person name="Van Belleghem S.M."/>
            <person name="Kostlbacher S."/>
            <person name="Vangestel C."/>
        </authorList>
    </citation>
    <scope>NUCLEOTIDE SEQUENCE [LARGE SCALE GENOMIC DNA]</scope>
    <source>
        <strain evidence="4">W744_W776</strain>
    </source>
</reference>
<evidence type="ECO:0000259" key="3">
    <source>
        <dbReference type="Pfam" id="PF13843"/>
    </source>
</evidence>
<keyword evidence="2" id="KW-0472">Membrane</keyword>
<dbReference type="AlphaFoldDB" id="A0AAV6UGC3"/>
<feature type="region of interest" description="Disordered" evidence="1">
    <location>
        <begin position="1"/>
        <end position="20"/>
    </location>
</feature>
<gene>
    <name evidence="4" type="ORF">JTE90_003487</name>
</gene>
<dbReference type="Pfam" id="PF13843">
    <property type="entry name" value="DDE_Tnp_1_7"/>
    <property type="match status" value="1"/>
</dbReference>
<dbReference type="EMBL" id="JAFNEN010000446">
    <property type="protein sequence ID" value="KAG8182814.1"/>
    <property type="molecule type" value="Genomic_DNA"/>
</dbReference>
<feature type="domain" description="PiggyBac transposable element-derived protein" evidence="3">
    <location>
        <begin position="15"/>
        <end position="68"/>
    </location>
</feature>
<keyword evidence="5" id="KW-1185">Reference proteome</keyword>
<keyword evidence="2" id="KW-0812">Transmembrane</keyword>
<evidence type="ECO:0000313" key="5">
    <source>
        <dbReference type="Proteomes" id="UP000827092"/>
    </source>
</evidence>
<name>A0AAV6UGC3_9ARAC</name>
<dbReference type="InterPro" id="IPR029526">
    <property type="entry name" value="PGBD"/>
</dbReference>
<evidence type="ECO:0000256" key="1">
    <source>
        <dbReference type="SAM" id="MobiDB-lite"/>
    </source>
</evidence>
<dbReference type="Proteomes" id="UP000827092">
    <property type="component" value="Unassembled WGS sequence"/>
</dbReference>
<dbReference type="PANTHER" id="PTHR46599">
    <property type="entry name" value="PIGGYBAC TRANSPOSABLE ELEMENT-DERIVED PROTEIN 4"/>
    <property type="match status" value="1"/>
</dbReference>
<organism evidence="4 5">
    <name type="scientific">Oedothorax gibbosus</name>
    <dbReference type="NCBI Taxonomy" id="931172"/>
    <lineage>
        <taxon>Eukaryota</taxon>
        <taxon>Metazoa</taxon>
        <taxon>Ecdysozoa</taxon>
        <taxon>Arthropoda</taxon>
        <taxon>Chelicerata</taxon>
        <taxon>Arachnida</taxon>
        <taxon>Araneae</taxon>
        <taxon>Araneomorphae</taxon>
        <taxon>Entelegynae</taxon>
        <taxon>Araneoidea</taxon>
        <taxon>Linyphiidae</taxon>
        <taxon>Erigoninae</taxon>
        <taxon>Oedothorax</taxon>
    </lineage>
</organism>
<evidence type="ECO:0000313" key="4">
    <source>
        <dbReference type="EMBL" id="KAG8182814.1"/>
    </source>
</evidence>
<protein>
    <recommendedName>
        <fullName evidence="3">PiggyBac transposable element-derived protein domain-containing protein</fullName>
    </recommendedName>
</protein>
<dbReference type="PANTHER" id="PTHR46599:SF3">
    <property type="entry name" value="PIGGYBAC TRANSPOSABLE ELEMENT-DERIVED PROTEIN 4"/>
    <property type="match status" value="1"/>
</dbReference>
<proteinExistence type="predicted"/>
<accession>A0AAV6UGC3</accession>
<keyword evidence="2" id="KW-1133">Transmembrane helix</keyword>
<evidence type="ECO:0000256" key="2">
    <source>
        <dbReference type="SAM" id="Phobius"/>
    </source>
</evidence>
<sequence length="141" mass="16203">MHRPTANSLDNDSDELKKPGIINSYNKNMGSVDLSDRMANSYGSSRKTMKWPKKIFFHFLNIAVMNAFVLFKMKKIFEGLMSPASLKKLDHKTFCRNLISQMIELNGEGAELPKREAAIRDGTFGPWPEKPAKHWHLFVQF</sequence>
<feature type="transmembrane region" description="Helical" evidence="2">
    <location>
        <begin position="55"/>
        <end position="71"/>
    </location>
</feature>
<feature type="compositionally biased region" description="Polar residues" evidence="1">
    <location>
        <begin position="1"/>
        <end position="10"/>
    </location>
</feature>
<comment type="caution">
    <text evidence="4">The sequence shown here is derived from an EMBL/GenBank/DDBJ whole genome shotgun (WGS) entry which is preliminary data.</text>
</comment>